<dbReference type="VEuPathDB" id="FungiDB:PSHT_14910"/>
<reference evidence="2" key="2">
    <citation type="journal article" date="2018" name="BMC Genomics">
        <title>Genomic insights into host adaptation between the wheat stripe rust pathogen (Puccinia striiformis f. sp. tritici) and the barley stripe rust pathogen (Puccinia striiformis f. sp. hordei).</title>
        <authorList>
            <person name="Xia C."/>
            <person name="Wang M."/>
            <person name="Yin C."/>
            <person name="Cornejo O.E."/>
            <person name="Hulbert S.H."/>
            <person name="Chen X."/>
        </authorList>
    </citation>
    <scope>NUCLEOTIDE SEQUENCE [LARGE SCALE GENOMIC DNA]</scope>
    <source>
        <strain evidence="2">93TX-2</strain>
    </source>
</reference>
<protein>
    <submittedName>
        <fullName evidence="1">Uncharacterized protein</fullName>
    </submittedName>
</protein>
<dbReference type="OrthoDB" id="2501436at2759"/>
<comment type="caution">
    <text evidence="1">The sequence shown here is derived from an EMBL/GenBank/DDBJ whole genome shotgun (WGS) entry which is preliminary data.</text>
</comment>
<keyword evidence="2" id="KW-1185">Reference proteome</keyword>
<dbReference type="VEuPathDB" id="FungiDB:PSTT_07074"/>
<dbReference type="EMBL" id="PKSM01000355">
    <property type="protein sequence ID" value="POV96854.1"/>
    <property type="molecule type" value="Genomic_DNA"/>
</dbReference>
<reference evidence="1 2" key="1">
    <citation type="submission" date="2017-12" db="EMBL/GenBank/DDBJ databases">
        <title>Gene loss provides genomic basis for host adaptation in cereal stripe rust fungi.</title>
        <authorList>
            <person name="Xia C."/>
        </authorList>
    </citation>
    <scope>NUCLEOTIDE SEQUENCE [LARGE SCALE GENOMIC DNA]</scope>
    <source>
        <strain evidence="1 2">93TX-2</strain>
    </source>
</reference>
<gene>
    <name evidence="1" type="ORF">PSHT_14910</name>
</gene>
<proteinExistence type="predicted"/>
<organism evidence="1 2">
    <name type="scientific">Puccinia striiformis</name>
    <dbReference type="NCBI Taxonomy" id="27350"/>
    <lineage>
        <taxon>Eukaryota</taxon>
        <taxon>Fungi</taxon>
        <taxon>Dikarya</taxon>
        <taxon>Basidiomycota</taxon>
        <taxon>Pucciniomycotina</taxon>
        <taxon>Pucciniomycetes</taxon>
        <taxon>Pucciniales</taxon>
        <taxon>Pucciniaceae</taxon>
        <taxon>Puccinia</taxon>
    </lineage>
</organism>
<sequence length="87" mass="9434">MSVKKTLYPPICDLHDPRRNPPVGPASQVVRGGLSTCSVSTLPSKSIINVCCDNPVGLLKPRPPGSAFTVSDNDYKNRFKCHKPSKN</sequence>
<reference evidence="2" key="3">
    <citation type="journal article" date="2018" name="Mol. Plant Microbe Interact.">
        <title>Genome sequence resources for the wheat stripe rust pathogen (Puccinia striiformis f. sp. tritici) and the barley stripe rust pathogen (Puccinia striiformis f. sp. hordei).</title>
        <authorList>
            <person name="Xia C."/>
            <person name="Wang M."/>
            <person name="Yin C."/>
            <person name="Cornejo O.E."/>
            <person name="Hulbert S.H."/>
            <person name="Chen X."/>
        </authorList>
    </citation>
    <scope>NUCLEOTIDE SEQUENCE [LARGE SCALE GENOMIC DNA]</scope>
    <source>
        <strain evidence="2">93TX-2</strain>
    </source>
</reference>
<evidence type="ECO:0000313" key="2">
    <source>
        <dbReference type="Proteomes" id="UP000238274"/>
    </source>
</evidence>
<dbReference type="Proteomes" id="UP000238274">
    <property type="component" value="Unassembled WGS sequence"/>
</dbReference>
<accession>A0A2S4UI90</accession>
<name>A0A2S4UI90_9BASI</name>
<evidence type="ECO:0000313" key="1">
    <source>
        <dbReference type="EMBL" id="POV96854.1"/>
    </source>
</evidence>
<dbReference type="AlphaFoldDB" id="A0A2S4UI90"/>